<name>A0ABT9JCY8_9RHOB</name>
<comment type="caution">
    <text evidence="1">The sequence shown here is derived from an EMBL/GenBank/DDBJ whole genome shotgun (WGS) entry which is preliminary data.</text>
</comment>
<accession>A0ABT9JCY8</accession>
<sequence>MGDWRRYAIYHTPEGPLAAFGAEWLGWDIARGREGRDRPAGVEALTRAARRYGFHATLKAPFRLAADSSEAALLADLRALAAGQPPVSLPGGLRLAALHGFPALVPAQPCAPLQQLAARVVRALDAHRAPLTPEDRARRNPDRLSEAQRNLLDRWGYPFVLGQFRFHMTLGARLEGRQSDALLAALHPHLAPLLPDPHPIASLTLAGEDAMGRFHQIARLRLRDAQR</sequence>
<dbReference type="Pfam" id="PF06299">
    <property type="entry name" value="DUF1045"/>
    <property type="match status" value="1"/>
</dbReference>
<reference evidence="1 2" key="1">
    <citation type="submission" date="2023-08" db="EMBL/GenBank/DDBJ databases">
        <authorList>
            <person name="Park J.-S."/>
        </authorList>
    </citation>
    <scope>NUCLEOTIDE SEQUENCE [LARGE SCALE GENOMIC DNA]</scope>
    <source>
        <strain evidence="1 2">2205BS29-5</strain>
    </source>
</reference>
<dbReference type="InterPro" id="IPR009389">
    <property type="entry name" value="DUF1045"/>
</dbReference>
<evidence type="ECO:0000313" key="1">
    <source>
        <dbReference type="EMBL" id="MDP5307676.1"/>
    </source>
</evidence>
<protein>
    <submittedName>
        <fullName evidence="1">DUF1045 domain-containing protein</fullName>
    </submittedName>
</protein>
<dbReference type="Proteomes" id="UP001224997">
    <property type="component" value="Unassembled WGS sequence"/>
</dbReference>
<organism evidence="1 2">
    <name type="scientific">Paracoccus spongiarum</name>
    <dbReference type="NCBI Taxonomy" id="3064387"/>
    <lineage>
        <taxon>Bacteria</taxon>
        <taxon>Pseudomonadati</taxon>
        <taxon>Pseudomonadota</taxon>
        <taxon>Alphaproteobacteria</taxon>
        <taxon>Rhodobacterales</taxon>
        <taxon>Paracoccaceae</taxon>
        <taxon>Paracoccus</taxon>
    </lineage>
</organism>
<proteinExistence type="predicted"/>
<evidence type="ECO:0000313" key="2">
    <source>
        <dbReference type="Proteomes" id="UP001224997"/>
    </source>
</evidence>
<keyword evidence="2" id="KW-1185">Reference proteome</keyword>
<dbReference type="PIRSF" id="PIRSF033328">
    <property type="entry name" value="Phest_Mll4975"/>
    <property type="match status" value="1"/>
</dbReference>
<dbReference type="EMBL" id="JAVAMQ010000009">
    <property type="protein sequence ID" value="MDP5307676.1"/>
    <property type="molecule type" value="Genomic_DNA"/>
</dbReference>
<dbReference type="Gene3D" id="3.90.1140.10">
    <property type="entry name" value="Cyclic phosphodiesterase"/>
    <property type="match status" value="1"/>
</dbReference>
<dbReference type="RefSeq" id="WP_305963529.1">
    <property type="nucleotide sequence ID" value="NZ_JAVAMQ010000009.1"/>
</dbReference>
<gene>
    <name evidence="1" type="ORF">Q5Y72_11290</name>
</gene>